<keyword evidence="3" id="KW-1185">Reference proteome</keyword>
<proteinExistence type="predicted"/>
<comment type="caution">
    <text evidence="2">The sequence shown here is derived from an EMBL/GenBank/DDBJ whole genome shotgun (WGS) entry which is preliminary data.</text>
</comment>
<evidence type="ECO:0000313" key="3">
    <source>
        <dbReference type="Proteomes" id="UP000326396"/>
    </source>
</evidence>
<gene>
    <name evidence="2" type="ORF">E3N88_01338</name>
</gene>
<organism evidence="2 3">
    <name type="scientific">Mikania micrantha</name>
    <name type="common">bitter vine</name>
    <dbReference type="NCBI Taxonomy" id="192012"/>
    <lineage>
        <taxon>Eukaryota</taxon>
        <taxon>Viridiplantae</taxon>
        <taxon>Streptophyta</taxon>
        <taxon>Embryophyta</taxon>
        <taxon>Tracheophyta</taxon>
        <taxon>Spermatophyta</taxon>
        <taxon>Magnoliopsida</taxon>
        <taxon>eudicotyledons</taxon>
        <taxon>Gunneridae</taxon>
        <taxon>Pentapetalae</taxon>
        <taxon>asterids</taxon>
        <taxon>campanulids</taxon>
        <taxon>Asterales</taxon>
        <taxon>Asteraceae</taxon>
        <taxon>Asteroideae</taxon>
        <taxon>Heliantheae alliance</taxon>
        <taxon>Eupatorieae</taxon>
        <taxon>Mikania</taxon>
    </lineage>
</organism>
<dbReference type="EMBL" id="SZYD01000001">
    <property type="protein sequence ID" value="KAD7478202.1"/>
    <property type="molecule type" value="Genomic_DNA"/>
</dbReference>
<dbReference type="Proteomes" id="UP000326396">
    <property type="component" value="Linkage Group LG1"/>
</dbReference>
<name>A0A5N6Q0X7_9ASTR</name>
<sequence length="133" mass="15264">MDWFKNDVHAATYAEAINTVPDESKWELQEDEDSLETPQMERRQASRPRENKRIPSRGEEIAPTICSRCHHKGHMRHQCKTTCPMASTKFLPPDCPRNAFDFLFRQYVQKAGVGAGPQIRSPVILISELQIVD</sequence>
<feature type="compositionally biased region" description="Basic and acidic residues" evidence="1">
    <location>
        <begin position="39"/>
        <end position="58"/>
    </location>
</feature>
<dbReference type="AlphaFoldDB" id="A0A5N6Q0X7"/>
<feature type="region of interest" description="Disordered" evidence="1">
    <location>
        <begin position="22"/>
        <end position="58"/>
    </location>
</feature>
<dbReference type="OrthoDB" id="1939383at2759"/>
<protein>
    <submittedName>
        <fullName evidence="2">Uncharacterized protein</fullName>
    </submittedName>
</protein>
<accession>A0A5N6Q0X7</accession>
<evidence type="ECO:0000313" key="2">
    <source>
        <dbReference type="EMBL" id="KAD7478202.1"/>
    </source>
</evidence>
<reference evidence="2 3" key="1">
    <citation type="submission" date="2019-05" db="EMBL/GenBank/DDBJ databases">
        <title>Mikania micrantha, genome provides insights into the molecular mechanism of rapid growth.</title>
        <authorList>
            <person name="Liu B."/>
        </authorList>
    </citation>
    <scope>NUCLEOTIDE SEQUENCE [LARGE SCALE GENOMIC DNA]</scope>
    <source>
        <strain evidence="2">NLD-2019</strain>
        <tissue evidence="2">Leaf</tissue>
    </source>
</reference>
<evidence type="ECO:0000256" key="1">
    <source>
        <dbReference type="SAM" id="MobiDB-lite"/>
    </source>
</evidence>